<sequence length="88" mass="10269">MEDKPRGCDVDGCTKKVEKEKKKKKKATAGGLGRELTKEEQLALKRKKNKQFHTRRVFTHFCKDCGTFFQSYAPGTKWCEACKKKRQR</sequence>
<evidence type="ECO:0000313" key="1">
    <source>
        <dbReference type="EMBL" id="MBN2954479.1"/>
    </source>
</evidence>
<dbReference type="EMBL" id="JAFHBD010000065">
    <property type="protein sequence ID" value="MBN2954479.1"/>
    <property type="molecule type" value="Genomic_DNA"/>
</dbReference>
<protein>
    <submittedName>
        <fullName evidence="1">Uncharacterized protein</fullName>
    </submittedName>
</protein>
<name>A0A938ZAE8_9FIRM</name>
<dbReference type="AlphaFoldDB" id="A0A938ZAE8"/>
<gene>
    <name evidence="1" type="ORF">JTJ23_13025</name>
</gene>
<evidence type="ECO:0000313" key="2">
    <source>
        <dbReference type="Proteomes" id="UP000737612"/>
    </source>
</evidence>
<reference evidence="1" key="1">
    <citation type="submission" date="2021-02" db="EMBL/GenBank/DDBJ databases">
        <title>Metagenome-assembled genomes from human diarrheal sample B26.</title>
        <authorList>
            <person name="Ateba T.P."/>
            <person name="Alayande K.A."/>
            <person name="Mwanza M."/>
        </authorList>
    </citation>
    <scope>NUCLEOTIDE SEQUENCE</scope>
    <source>
        <strain evidence="1">06WH</strain>
    </source>
</reference>
<dbReference type="Proteomes" id="UP000737612">
    <property type="component" value="Unassembled WGS sequence"/>
</dbReference>
<organism evidence="1 2">
    <name type="scientific">Fusicatenibacter saccharivorans</name>
    <dbReference type="NCBI Taxonomy" id="1150298"/>
    <lineage>
        <taxon>Bacteria</taxon>
        <taxon>Bacillati</taxon>
        <taxon>Bacillota</taxon>
        <taxon>Clostridia</taxon>
        <taxon>Lachnospirales</taxon>
        <taxon>Lachnospiraceae</taxon>
        <taxon>Fusicatenibacter</taxon>
    </lineage>
</organism>
<accession>A0A938ZAE8</accession>
<comment type="caution">
    <text evidence="1">The sequence shown here is derived from an EMBL/GenBank/DDBJ whole genome shotgun (WGS) entry which is preliminary data.</text>
</comment>
<proteinExistence type="predicted"/>